<dbReference type="RefSeq" id="WP_317705038.1">
    <property type="nucleotide sequence ID" value="NZ_AP024714.1"/>
</dbReference>
<dbReference type="InterPro" id="IPR050397">
    <property type="entry name" value="Env_Response_Regulators"/>
</dbReference>
<evidence type="ECO:0000313" key="2">
    <source>
        <dbReference type="EMBL" id="BCX82647.1"/>
    </source>
</evidence>
<keyword evidence="2" id="KW-0675">Receptor</keyword>
<organism evidence="2 3">
    <name type="scientific">Methylomarinovum caldicuralii</name>
    <dbReference type="NCBI Taxonomy" id="438856"/>
    <lineage>
        <taxon>Bacteria</taxon>
        <taxon>Pseudomonadati</taxon>
        <taxon>Pseudomonadota</taxon>
        <taxon>Gammaproteobacteria</taxon>
        <taxon>Methylococcales</taxon>
        <taxon>Methylothermaceae</taxon>
        <taxon>Methylomarinovum</taxon>
    </lineage>
</organism>
<dbReference type="SUPFAM" id="SSF51206">
    <property type="entry name" value="cAMP-binding domain-like"/>
    <property type="match status" value="1"/>
</dbReference>
<dbReference type="KEGG" id="mcau:MIT9_P2233"/>
<evidence type="ECO:0000313" key="3">
    <source>
        <dbReference type="Proteomes" id="UP001321825"/>
    </source>
</evidence>
<dbReference type="CDD" id="cd00038">
    <property type="entry name" value="CAP_ED"/>
    <property type="match status" value="1"/>
</dbReference>
<keyword evidence="3" id="KW-1185">Reference proteome</keyword>
<sequence>MLENLIHQGELQEGRHWRRRTFRVNDVIVREGQRCGKVFVVLAGQLQVTGSLALGDRLVRTGFQVLNVGDVVGELALIDGQAHGADVIALSDGEVAEIEAAALLTYLETHPEAGAHVYRHLAEVLAARLRRTDGKMLSLFGWGLRSRGYDEI</sequence>
<dbReference type="GO" id="GO:0003700">
    <property type="term" value="F:DNA-binding transcription factor activity"/>
    <property type="evidence" value="ECO:0007669"/>
    <property type="project" value="TreeGrafter"/>
</dbReference>
<dbReference type="PROSITE" id="PS00888">
    <property type="entry name" value="CNMP_BINDING_1"/>
    <property type="match status" value="1"/>
</dbReference>
<dbReference type="InterPro" id="IPR000595">
    <property type="entry name" value="cNMP-bd_dom"/>
</dbReference>
<evidence type="ECO:0000259" key="1">
    <source>
        <dbReference type="PROSITE" id="PS50042"/>
    </source>
</evidence>
<dbReference type="Proteomes" id="UP001321825">
    <property type="component" value="Chromosome"/>
</dbReference>
<dbReference type="PANTHER" id="PTHR24567">
    <property type="entry name" value="CRP FAMILY TRANSCRIPTIONAL REGULATORY PROTEIN"/>
    <property type="match status" value="1"/>
</dbReference>
<dbReference type="InterPro" id="IPR018490">
    <property type="entry name" value="cNMP-bd_dom_sf"/>
</dbReference>
<reference evidence="3" key="1">
    <citation type="journal article" date="2024" name="Int. J. Syst. Evol. Microbiol.">
        <title>Methylomarinovum tepidoasis sp. nov., a moderately thermophilic methanotroph of the family Methylothermaceae isolated from a deep-sea hydrothermal field.</title>
        <authorList>
            <person name="Hirayama H."/>
            <person name="Takaki Y."/>
            <person name="Abe M."/>
            <person name="Miyazaki M."/>
            <person name="Uematsu K."/>
            <person name="Matsui Y."/>
            <person name="Takai K."/>
        </authorList>
    </citation>
    <scope>NUCLEOTIDE SEQUENCE [LARGE SCALE GENOMIC DNA]</scope>
    <source>
        <strain evidence="3">IT-9</strain>
    </source>
</reference>
<dbReference type="PROSITE" id="PS50042">
    <property type="entry name" value="CNMP_BINDING_3"/>
    <property type="match status" value="1"/>
</dbReference>
<dbReference type="AlphaFoldDB" id="A0AAU9CT42"/>
<gene>
    <name evidence="2" type="ORF">MIT9_P2233</name>
</gene>
<dbReference type="PANTHER" id="PTHR24567:SF74">
    <property type="entry name" value="HTH-TYPE TRANSCRIPTIONAL REGULATOR ARCR"/>
    <property type="match status" value="1"/>
</dbReference>
<dbReference type="SMART" id="SM00100">
    <property type="entry name" value="cNMP"/>
    <property type="match status" value="1"/>
</dbReference>
<feature type="domain" description="Cyclic nucleotide-binding" evidence="1">
    <location>
        <begin position="20"/>
        <end position="124"/>
    </location>
</feature>
<protein>
    <submittedName>
        <fullName evidence="2">CRP/FNR family transcriptional regulator, cyclic AMP receptor protein</fullName>
    </submittedName>
</protein>
<dbReference type="InterPro" id="IPR014710">
    <property type="entry name" value="RmlC-like_jellyroll"/>
</dbReference>
<dbReference type="Gene3D" id="2.60.120.10">
    <property type="entry name" value="Jelly Rolls"/>
    <property type="match status" value="1"/>
</dbReference>
<accession>A0AAU9CT42</accession>
<dbReference type="Pfam" id="PF00027">
    <property type="entry name" value="cNMP_binding"/>
    <property type="match status" value="1"/>
</dbReference>
<dbReference type="InterPro" id="IPR018488">
    <property type="entry name" value="cNMP-bd_CS"/>
</dbReference>
<dbReference type="GO" id="GO:0005829">
    <property type="term" value="C:cytosol"/>
    <property type="evidence" value="ECO:0007669"/>
    <property type="project" value="TreeGrafter"/>
</dbReference>
<name>A0AAU9CT42_9GAMM</name>
<dbReference type="EMBL" id="AP024714">
    <property type="protein sequence ID" value="BCX82647.1"/>
    <property type="molecule type" value="Genomic_DNA"/>
</dbReference>
<proteinExistence type="predicted"/>